<organism evidence="1 2">
    <name type="scientific">Mycolicibacterium fallax</name>
    <name type="common">Mycobacterium fallax</name>
    <dbReference type="NCBI Taxonomy" id="1793"/>
    <lineage>
        <taxon>Bacteria</taxon>
        <taxon>Bacillati</taxon>
        <taxon>Actinomycetota</taxon>
        <taxon>Actinomycetes</taxon>
        <taxon>Mycobacteriales</taxon>
        <taxon>Mycobacteriaceae</taxon>
        <taxon>Mycolicibacterium</taxon>
    </lineage>
</organism>
<dbReference type="Pfam" id="PF01451">
    <property type="entry name" value="LMWPc"/>
    <property type="match status" value="1"/>
</dbReference>
<reference evidence="1 2" key="1">
    <citation type="submission" date="2016-01" db="EMBL/GenBank/DDBJ databases">
        <title>The new phylogeny of the genus Mycobacterium.</title>
        <authorList>
            <person name="Tarcisio F."/>
            <person name="Conor M."/>
            <person name="Antonella G."/>
            <person name="Elisabetta G."/>
            <person name="Giulia F.S."/>
            <person name="Sara T."/>
            <person name="Anna F."/>
            <person name="Clotilde B."/>
            <person name="Roberto B."/>
            <person name="Veronica D.S."/>
            <person name="Fabio R."/>
            <person name="Monica P."/>
            <person name="Olivier J."/>
            <person name="Enrico T."/>
            <person name="Nicola S."/>
        </authorList>
    </citation>
    <scope>NUCLEOTIDE SEQUENCE [LARGE SCALE GENOMIC DNA]</scope>
    <source>
        <strain evidence="1 2">DSM 44179</strain>
    </source>
</reference>
<accession>A0A1X1R8A8</accession>
<dbReference type="PANTHER" id="PTHR43428">
    <property type="entry name" value="ARSENATE REDUCTASE"/>
    <property type="match status" value="1"/>
</dbReference>
<dbReference type="AlphaFoldDB" id="A0A1X1R8A8"/>
<name>A0A1X1R8A8_MYCFA</name>
<dbReference type="PANTHER" id="PTHR43428:SF1">
    <property type="entry name" value="ARSENATE REDUCTASE"/>
    <property type="match status" value="1"/>
</dbReference>
<dbReference type="Gene3D" id="3.40.50.2300">
    <property type="match status" value="1"/>
</dbReference>
<keyword evidence="2" id="KW-1185">Reference proteome</keyword>
<dbReference type="RefSeq" id="WP_085097669.1">
    <property type="nucleotide sequence ID" value="NZ_AP022603.1"/>
</dbReference>
<evidence type="ECO:0000313" key="2">
    <source>
        <dbReference type="Proteomes" id="UP000193484"/>
    </source>
</evidence>
<comment type="caution">
    <text evidence="1">The sequence shown here is derived from an EMBL/GenBank/DDBJ whole genome shotgun (WGS) entry which is preliminary data.</text>
</comment>
<dbReference type="OrthoDB" id="9799372at2"/>
<proteinExistence type="predicted"/>
<dbReference type="SUPFAM" id="SSF52788">
    <property type="entry name" value="Phosphotyrosine protein phosphatases I"/>
    <property type="match status" value="1"/>
</dbReference>
<protein>
    <submittedName>
        <fullName evidence="1">Protein tyrosine phosphatase</fullName>
    </submittedName>
</protein>
<sequence length="147" mass="15796">MSEPSTPTVLFICVSNSGKSVMAQGLMRHTAAERIAATSAGTHAKTSVNTLSAQVLAELGIDISGHQPTQLDDTLIAAADLIVILGTQAQLDRPAGRTPVEIWDTEEPSLRGIEGIDRMRLIRDDIATRVDELAHRLTADHQAQPHE</sequence>
<evidence type="ECO:0000313" key="1">
    <source>
        <dbReference type="EMBL" id="ORV01130.1"/>
    </source>
</evidence>
<dbReference type="SMART" id="SM00226">
    <property type="entry name" value="LMWPc"/>
    <property type="match status" value="1"/>
</dbReference>
<dbReference type="InterPro" id="IPR023485">
    <property type="entry name" value="Ptyr_pPase"/>
</dbReference>
<dbReference type="InterPro" id="IPR036196">
    <property type="entry name" value="Ptyr_pPase_sf"/>
</dbReference>
<gene>
    <name evidence="1" type="ORF">AWC04_14165</name>
</gene>
<dbReference type="STRING" id="1793.AWC04_14165"/>
<dbReference type="Proteomes" id="UP000193484">
    <property type="component" value="Unassembled WGS sequence"/>
</dbReference>
<dbReference type="EMBL" id="LQOJ01000047">
    <property type="protein sequence ID" value="ORV01130.1"/>
    <property type="molecule type" value="Genomic_DNA"/>
</dbReference>